<dbReference type="Proteomes" id="UP001189429">
    <property type="component" value="Unassembled WGS sequence"/>
</dbReference>
<name>A0ABN9T8L6_9DINO</name>
<reference evidence="1" key="1">
    <citation type="submission" date="2023-10" db="EMBL/GenBank/DDBJ databases">
        <authorList>
            <person name="Chen Y."/>
            <person name="Shah S."/>
            <person name="Dougan E. K."/>
            <person name="Thang M."/>
            <person name="Chan C."/>
        </authorList>
    </citation>
    <scope>NUCLEOTIDE SEQUENCE [LARGE SCALE GENOMIC DNA]</scope>
</reference>
<keyword evidence="2" id="KW-1185">Reference proteome</keyword>
<evidence type="ECO:0000313" key="1">
    <source>
        <dbReference type="EMBL" id="CAK0841444.1"/>
    </source>
</evidence>
<comment type="caution">
    <text evidence="1">The sequence shown here is derived from an EMBL/GenBank/DDBJ whole genome shotgun (WGS) entry which is preliminary data.</text>
</comment>
<accession>A0ABN9T8L6</accession>
<evidence type="ECO:0000313" key="2">
    <source>
        <dbReference type="Proteomes" id="UP001189429"/>
    </source>
</evidence>
<feature type="non-terminal residue" evidence="1">
    <location>
        <position position="656"/>
    </location>
</feature>
<protein>
    <recommendedName>
        <fullName evidence="3">BRCT domain-containing protein</fullName>
    </recommendedName>
</protein>
<sequence>DMAVFDEAAYKHVRKTVELLDTDAAADEVKVGKMMSKATGAGLPSLPNVIVRNKDKPHGSRRIVYRPWKADEFLQATFSNYVHNNDSPAQIIRWSPIFTSRFQANVKHMRGNPTISNQIKDISAAKHRFETHSKPLARVCIYYDAFMLTCQQVYDERKKGTKEGGACLKFLDYVDEENSLQLAMMSDASDESLLLTRFLDNEQFDKSKLGRYLSDFLSRVDWLFSDKGCLKTGYTGHILKVLSRQRTFILEGRDQLDRLANALKLDVAKLKGQFNDHHPLAERAHNQKGISVLASWREAILRTQRAARLASEHPESELMEVLIRFGAWGGSTSGVERLFSTGQLVCGIFRTDLSEQLQNDELQLMCDKGSNDQASDDKLIKSAQLIWARIYGATRTADGERLDAGIKRERPVDPGGKPSLSDWVKRRRVDVHQQAHQKEADFQQTKRTMRLLEQADSGQLLKKEMTTIIKNALPYFRQLEAAREKDYLAKKVAARKALAEGAPPALHNKKVYVEKPDDIPNTVNVARHIRAAGMTRTMNRIEADLFIVNGVQNIGQRARWCAVLGGCTVAGIEFLTTAGVSGPATTYKPGLGPKRLAWCSPEFKRLHPELYTIFVAKCGQAGSKVTLTDSRAHAINRARVLKGTQVVMLVSAAELD</sequence>
<organism evidence="1 2">
    <name type="scientific">Prorocentrum cordatum</name>
    <dbReference type="NCBI Taxonomy" id="2364126"/>
    <lineage>
        <taxon>Eukaryota</taxon>
        <taxon>Sar</taxon>
        <taxon>Alveolata</taxon>
        <taxon>Dinophyceae</taxon>
        <taxon>Prorocentrales</taxon>
        <taxon>Prorocentraceae</taxon>
        <taxon>Prorocentrum</taxon>
    </lineage>
</organism>
<feature type="non-terminal residue" evidence="1">
    <location>
        <position position="1"/>
    </location>
</feature>
<proteinExistence type="predicted"/>
<evidence type="ECO:0008006" key="3">
    <source>
        <dbReference type="Google" id="ProtNLM"/>
    </source>
</evidence>
<dbReference type="EMBL" id="CAUYUJ010014456">
    <property type="protein sequence ID" value="CAK0841444.1"/>
    <property type="molecule type" value="Genomic_DNA"/>
</dbReference>
<gene>
    <name evidence="1" type="ORF">PCOR1329_LOCUS36648</name>
</gene>